<protein>
    <submittedName>
        <fullName evidence="2">Kelch motif-containing protein</fullName>
    </submittedName>
</protein>
<organism evidence="2 3">
    <name type="scientific">Chishuiella changwenlii</name>
    <dbReference type="NCBI Taxonomy" id="1434701"/>
    <lineage>
        <taxon>Bacteria</taxon>
        <taxon>Pseudomonadati</taxon>
        <taxon>Bacteroidota</taxon>
        <taxon>Flavobacteriia</taxon>
        <taxon>Flavobacteriales</taxon>
        <taxon>Weeksellaceae</taxon>
        <taxon>Chishuiella</taxon>
    </lineage>
</organism>
<dbReference type="RefSeq" id="WP_072932292.1">
    <property type="nucleotide sequence ID" value="NZ_BMFL01000001.1"/>
</dbReference>
<evidence type="ECO:0000313" key="2">
    <source>
        <dbReference type="EMBL" id="SHL24964.1"/>
    </source>
</evidence>
<keyword evidence="4" id="KW-1185">Reference proteome</keyword>
<dbReference type="OrthoDB" id="8764943at2"/>
<evidence type="ECO:0000313" key="3">
    <source>
        <dbReference type="Proteomes" id="UP000184120"/>
    </source>
</evidence>
<evidence type="ECO:0000313" key="1">
    <source>
        <dbReference type="EMBL" id="GGE87314.1"/>
    </source>
</evidence>
<reference evidence="1" key="1">
    <citation type="journal article" date="2014" name="Int. J. Syst. Evol. Microbiol.">
        <title>Complete genome of a new Firmicutes species belonging to the dominant human colonic microbiota ('Ruminococcus bicirculans') reveals two chromosomes and a selective capacity to utilize plant glucans.</title>
        <authorList>
            <consortium name="NISC Comparative Sequencing Program"/>
            <person name="Wegmann U."/>
            <person name="Louis P."/>
            <person name="Goesmann A."/>
            <person name="Henrissat B."/>
            <person name="Duncan S.H."/>
            <person name="Flint H.J."/>
        </authorList>
    </citation>
    <scope>NUCLEOTIDE SEQUENCE</scope>
    <source>
        <strain evidence="1">CGMCC 1.12707</strain>
    </source>
</reference>
<dbReference type="InterPro" id="IPR052392">
    <property type="entry name" value="Kelch-BTB_domain-containing"/>
</dbReference>
<dbReference type="Pfam" id="PF24681">
    <property type="entry name" value="Kelch_KLHDC2_KLHL20_DRC7"/>
    <property type="match status" value="1"/>
</dbReference>
<dbReference type="InterPro" id="IPR015915">
    <property type="entry name" value="Kelch-typ_b-propeller"/>
</dbReference>
<reference evidence="3" key="3">
    <citation type="submission" date="2016-11" db="EMBL/GenBank/DDBJ databases">
        <authorList>
            <person name="Varghese N."/>
            <person name="Submissions S."/>
        </authorList>
    </citation>
    <scope>NUCLEOTIDE SEQUENCE [LARGE SCALE GENOMIC DNA]</scope>
    <source>
        <strain evidence="3">DSM 27989</strain>
    </source>
</reference>
<gene>
    <name evidence="1" type="ORF">GCM10010984_01380</name>
    <name evidence="2" type="ORF">SAMN05443634_107149</name>
</gene>
<dbReference type="EMBL" id="FRBH01000007">
    <property type="protein sequence ID" value="SHL24964.1"/>
    <property type="molecule type" value="Genomic_DNA"/>
</dbReference>
<evidence type="ECO:0000313" key="4">
    <source>
        <dbReference type="Proteomes" id="UP000650994"/>
    </source>
</evidence>
<dbReference type="Gene3D" id="2.120.10.80">
    <property type="entry name" value="Kelch-type beta propeller"/>
    <property type="match status" value="1"/>
</dbReference>
<dbReference type="STRING" id="1434701.SAMN05443634_107149"/>
<reference evidence="2" key="2">
    <citation type="submission" date="2016-11" db="EMBL/GenBank/DDBJ databases">
        <authorList>
            <person name="Jaros S."/>
            <person name="Januszkiewicz K."/>
            <person name="Wedrychowicz H."/>
        </authorList>
    </citation>
    <scope>NUCLEOTIDE SEQUENCE [LARGE SCALE GENOMIC DNA]</scope>
    <source>
        <strain evidence="2">DSM 27989</strain>
    </source>
</reference>
<dbReference type="SUPFAM" id="SSF117281">
    <property type="entry name" value="Kelch motif"/>
    <property type="match status" value="1"/>
</dbReference>
<proteinExistence type="predicted"/>
<reference evidence="4" key="4">
    <citation type="journal article" date="2019" name="Int. J. Syst. Evol. Microbiol.">
        <title>The Global Catalogue of Microorganisms (GCM) 10K type strain sequencing project: providing services to taxonomists for standard genome sequencing and annotation.</title>
        <authorList>
            <consortium name="The Broad Institute Genomics Platform"/>
            <consortium name="The Broad Institute Genome Sequencing Center for Infectious Disease"/>
            <person name="Wu L."/>
            <person name="Ma J."/>
        </authorList>
    </citation>
    <scope>NUCLEOTIDE SEQUENCE [LARGE SCALE GENOMIC DNA]</scope>
    <source>
        <strain evidence="4">CGMCC 1.12707</strain>
    </source>
</reference>
<dbReference type="Proteomes" id="UP000650994">
    <property type="component" value="Unassembled WGS sequence"/>
</dbReference>
<dbReference type="PANTHER" id="PTHR46375:SF3">
    <property type="entry name" value="KELCH REPEAT AND BTB DOMAIN-CONTAINING PROTEIN 13"/>
    <property type="match status" value="1"/>
</dbReference>
<sequence>MKNIQQITLCSLIIFFFGFINCSAQEKIELEEVKIDANKKLKNSVQYKELKKMPELGVYSFGFAIEEDMLYVMSGDVSNVGVRTEYKGFSDKIYAYNFNTDYWRTLNLKSSTVANNTIINHEGKLYSFGGRKVGHNRTRELLNDKIDIYDIKNDTMLLDDVMAHQAVNAAIVKVDDKVLFFGGSTKKYNNNRKFYTNKVSMYNLTNGYWYELDPMPEAKESPGILVDGKIYLIGGNKNQPLKDIESFDLTSGKWTKEFELPIAMSKPSITKKEHTIYIYENGIFYTFDSYNKILKEYTINNVLGDNSQIFIHDDHLYILGGIVDNNNIVNRMYKLNLKEFNNTKVKRELRIKSNS</sequence>
<name>A0A1M6Z353_9FLAO</name>
<accession>A0A1M6Z353</accession>
<dbReference type="Proteomes" id="UP000184120">
    <property type="component" value="Unassembled WGS sequence"/>
</dbReference>
<dbReference type="AlphaFoldDB" id="A0A1M6Z353"/>
<dbReference type="PANTHER" id="PTHR46375">
    <property type="entry name" value="KELCH REPEAT AND BTB DOMAIN-CONTAINING PROTEIN 13-RELATED"/>
    <property type="match status" value="1"/>
</dbReference>
<reference evidence="1" key="5">
    <citation type="submission" date="2024-05" db="EMBL/GenBank/DDBJ databases">
        <authorList>
            <person name="Sun Q."/>
            <person name="Zhou Y."/>
        </authorList>
    </citation>
    <scope>NUCLEOTIDE SEQUENCE</scope>
    <source>
        <strain evidence="1">CGMCC 1.12707</strain>
    </source>
</reference>
<dbReference type="EMBL" id="BMFL01000001">
    <property type="protein sequence ID" value="GGE87314.1"/>
    <property type="molecule type" value="Genomic_DNA"/>
</dbReference>